<proteinExistence type="predicted"/>
<reference evidence="1 2" key="1">
    <citation type="submission" date="2024-02" db="EMBL/GenBank/DDBJ databases">
        <title>FIRST GENOME SEQUENCES OF Leishmania (Viannia) shawi, Leishmania (Viannia) lindenbergi AND Leishmania (Viannia) utingensis.</title>
        <authorList>
            <person name="Resadore F."/>
            <person name="Custodio M.G.F."/>
            <person name="Boite M.C."/>
            <person name="Cupolillo E."/>
            <person name="Ferreira G.E.M."/>
        </authorList>
    </citation>
    <scope>NUCLEOTIDE SEQUENCE [LARGE SCALE GENOMIC DNA]</scope>
    <source>
        <strain evidence="1 2">MDAS/BR/1979/M5533</strain>
    </source>
</reference>
<organism evidence="1 2">
    <name type="scientific">Leishmania naiffi</name>
    <dbReference type="NCBI Taxonomy" id="5678"/>
    <lineage>
        <taxon>Eukaryota</taxon>
        <taxon>Discoba</taxon>
        <taxon>Euglenozoa</taxon>
        <taxon>Kinetoplastea</taxon>
        <taxon>Metakinetoplastina</taxon>
        <taxon>Trypanosomatida</taxon>
        <taxon>Trypanosomatidae</taxon>
        <taxon>Leishmaniinae</taxon>
        <taxon>Leishmania</taxon>
        <taxon>Leishmania naiffi species complex</taxon>
    </lineage>
</organism>
<accession>A0AAW3BWF3</accession>
<sequence>MTTVTAVRDIGAQYPQSVRRGQEVPIPANAESLLAATGSNVSGMGKSGQQISTNFGDQVVGGVASGRPAALGTLAASVRWVECRRGLCMS</sequence>
<name>A0AAW3BWF3_9TRYP</name>
<protein>
    <submittedName>
        <fullName evidence="1">Uncharacterized protein</fullName>
    </submittedName>
</protein>
<comment type="caution">
    <text evidence="1">The sequence shown here is derived from an EMBL/GenBank/DDBJ whole genome shotgun (WGS) entry which is preliminary data.</text>
</comment>
<evidence type="ECO:0000313" key="1">
    <source>
        <dbReference type="EMBL" id="KAL0526365.1"/>
    </source>
</evidence>
<dbReference type="EMBL" id="JBAMZN010000020">
    <property type="protein sequence ID" value="KAL0526365.1"/>
    <property type="molecule type" value="Genomic_DNA"/>
</dbReference>
<keyword evidence="2" id="KW-1185">Reference proteome</keyword>
<dbReference type="Proteomes" id="UP001501274">
    <property type="component" value="Unassembled WGS sequence"/>
</dbReference>
<dbReference type="AlphaFoldDB" id="A0AAW3BWF3"/>
<gene>
    <name evidence="1" type="ORF">Q4I28_002948</name>
</gene>
<evidence type="ECO:0000313" key="2">
    <source>
        <dbReference type="Proteomes" id="UP001501274"/>
    </source>
</evidence>